<dbReference type="EMBL" id="MRCE01000002">
    <property type="protein sequence ID" value="OKH40400.1"/>
    <property type="molecule type" value="Genomic_DNA"/>
</dbReference>
<evidence type="ECO:0000313" key="3">
    <source>
        <dbReference type="Proteomes" id="UP000185860"/>
    </source>
</evidence>
<accession>A0A1U7ISD0</accession>
<comment type="caution">
    <text evidence="2">The sequence shown here is derived from an EMBL/GenBank/DDBJ whole genome shotgun (WGS) entry which is preliminary data.</text>
</comment>
<sequence>MSLNRLIAGVAIAGLAVFTAAPAIPSFAGESISNKVETQQLAQRRDRDNWDRDRRWDRNDRWRDRYTRRYCYYERRGRRIYYCCRERVWRNGRYYDTRPSCQPVRR</sequence>
<feature type="signal peptide" evidence="1">
    <location>
        <begin position="1"/>
        <end position="23"/>
    </location>
</feature>
<evidence type="ECO:0000313" key="2">
    <source>
        <dbReference type="EMBL" id="OKH40400.1"/>
    </source>
</evidence>
<evidence type="ECO:0000256" key="1">
    <source>
        <dbReference type="SAM" id="SignalP"/>
    </source>
</evidence>
<name>A0A1U7ISD0_9CYAN</name>
<organism evidence="2 3">
    <name type="scientific">[Phormidium ambiguum] IAM M-71</name>
    <dbReference type="NCBI Taxonomy" id="454136"/>
    <lineage>
        <taxon>Bacteria</taxon>
        <taxon>Bacillati</taxon>
        <taxon>Cyanobacteriota</taxon>
        <taxon>Cyanophyceae</taxon>
        <taxon>Oscillatoriophycideae</taxon>
        <taxon>Aerosakkonematales</taxon>
        <taxon>Aerosakkonemataceae</taxon>
        <taxon>Floridanema</taxon>
    </lineage>
</organism>
<dbReference type="RefSeq" id="WP_073591780.1">
    <property type="nucleotide sequence ID" value="NZ_MRCE01000002.1"/>
</dbReference>
<feature type="chain" id="PRO_5013182808" evidence="1">
    <location>
        <begin position="24"/>
        <end position="106"/>
    </location>
</feature>
<reference evidence="2 3" key="1">
    <citation type="submission" date="2016-11" db="EMBL/GenBank/DDBJ databases">
        <title>Draft Genome Sequences of Nine Cyanobacterial Strains from Diverse Habitats.</title>
        <authorList>
            <person name="Zhu T."/>
            <person name="Hou S."/>
            <person name="Lu X."/>
            <person name="Hess W.R."/>
        </authorList>
    </citation>
    <scope>NUCLEOTIDE SEQUENCE [LARGE SCALE GENOMIC DNA]</scope>
    <source>
        <strain evidence="2 3">IAM M-71</strain>
    </source>
</reference>
<gene>
    <name evidence="2" type="ORF">NIES2119_01890</name>
</gene>
<dbReference type="Proteomes" id="UP000185860">
    <property type="component" value="Unassembled WGS sequence"/>
</dbReference>
<dbReference type="AlphaFoldDB" id="A0A1U7ISD0"/>
<proteinExistence type="predicted"/>
<keyword evidence="1" id="KW-0732">Signal</keyword>
<protein>
    <submittedName>
        <fullName evidence="2">Uncharacterized protein</fullName>
    </submittedName>
</protein>